<sequence length="120" mass="13212">MEKSTSILVLILFGLLFACVIEATETNLQDETSGGSQRNGPSIRTKQTKPTTVGVKPWSPSQRDSLRNVTKIHSSPTISTKQEDQKLKAQSKNMLPKNVPIPPSRPSRKETPPTPPHRSV</sequence>
<dbReference type="GeneID" id="104709981"/>
<reference evidence="4" key="2">
    <citation type="submission" date="2025-08" db="UniProtKB">
        <authorList>
            <consortium name="RefSeq"/>
        </authorList>
    </citation>
    <scope>IDENTIFICATION</scope>
    <source>
        <tissue evidence="4">Leaf</tissue>
    </source>
</reference>
<evidence type="ECO:0000313" key="3">
    <source>
        <dbReference type="Proteomes" id="UP000694864"/>
    </source>
</evidence>
<dbReference type="RefSeq" id="XP_010424812.1">
    <property type="nucleotide sequence ID" value="XM_010426510.2"/>
</dbReference>
<feature type="compositionally biased region" description="Polar residues" evidence="1">
    <location>
        <begin position="59"/>
        <end position="80"/>
    </location>
</feature>
<reference evidence="3" key="1">
    <citation type="journal article" date="2014" name="Nat. Commun.">
        <title>The emerging biofuel crop Camelina sativa retains a highly undifferentiated hexaploid genome structure.</title>
        <authorList>
            <person name="Kagale S."/>
            <person name="Koh C."/>
            <person name="Nixon J."/>
            <person name="Bollina V."/>
            <person name="Clarke W.E."/>
            <person name="Tuteja R."/>
            <person name="Spillane C."/>
            <person name="Robinson S.J."/>
            <person name="Links M.G."/>
            <person name="Clarke C."/>
            <person name="Higgins E.E."/>
            <person name="Huebert T."/>
            <person name="Sharpe A.G."/>
            <person name="Parkin I.A."/>
        </authorList>
    </citation>
    <scope>NUCLEOTIDE SEQUENCE [LARGE SCALE GENOMIC DNA]</scope>
    <source>
        <strain evidence="3">cv. DH55</strain>
    </source>
</reference>
<proteinExistence type="predicted"/>
<keyword evidence="2" id="KW-0732">Signal</keyword>
<feature type="compositionally biased region" description="Polar residues" evidence="1">
    <location>
        <begin position="26"/>
        <end position="51"/>
    </location>
</feature>
<gene>
    <name evidence="4" type="primary">LOC104709981</name>
</gene>
<keyword evidence="3" id="KW-1185">Reference proteome</keyword>
<evidence type="ECO:0000256" key="2">
    <source>
        <dbReference type="SAM" id="SignalP"/>
    </source>
</evidence>
<feature type="chain" id="PRO_5047157698" evidence="2">
    <location>
        <begin position="24"/>
        <end position="120"/>
    </location>
</feature>
<accession>A0ABM0TDL8</accession>
<organism evidence="3 4">
    <name type="scientific">Camelina sativa</name>
    <name type="common">False flax</name>
    <name type="synonym">Myagrum sativum</name>
    <dbReference type="NCBI Taxonomy" id="90675"/>
    <lineage>
        <taxon>Eukaryota</taxon>
        <taxon>Viridiplantae</taxon>
        <taxon>Streptophyta</taxon>
        <taxon>Embryophyta</taxon>
        <taxon>Tracheophyta</taxon>
        <taxon>Spermatophyta</taxon>
        <taxon>Magnoliopsida</taxon>
        <taxon>eudicotyledons</taxon>
        <taxon>Gunneridae</taxon>
        <taxon>Pentapetalae</taxon>
        <taxon>rosids</taxon>
        <taxon>malvids</taxon>
        <taxon>Brassicales</taxon>
        <taxon>Brassicaceae</taxon>
        <taxon>Camelineae</taxon>
        <taxon>Camelina</taxon>
    </lineage>
</organism>
<protein>
    <submittedName>
        <fullName evidence="4">Uncharacterized protein LOC104709981</fullName>
    </submittedName>
</protein>
<dbReference type="PROSITE" id="PS51257">
    <property type="entry name" value="PROKAR_LIPOPROTEIN"/>
    <property type="match status" value="1"/>
</dbReference>
<evidence type="ECO:0000313" key="4">
    <source>
        <dbReference type="RefSeq" id="XP_010424812.1"/>
    </source>
</evidence>
<evidence type="ECO:0000256" key="1">
    <source>
        <dbReference type="SAM" id="MobiDB-lite"/>
    </source>
</evidence>
<dbReference type="Proteomes" id="UP000694864">
    <property type="component" value="Chromosome 8"/>
</dbReference>
<feature type="signal peptide" evidence="2">
    <location>
        <begin position="1"/>
        <end position="23"/>
    </location>
</feature>
<feature type="region of interest" description="Disordered" evidence="1">
    <location>
        <begin position="26"/>
        <end position="120"/>
    </location>
</feature>
<name>A0ABM0TDL8_CAMSA</name>